<dbReference type="PANTHER" id="PTHR43022">
    <property type="entry name" value="PROTEIN SMF"/>
    <property type="match status" value="1"/>
</dbReference>
<name>A0A0D1XU30_ANEMI</name>
<evidence type="ECO:0000259" key="2">
    <source>
        <dbReference type="Pfam" id="PF02481"/>
    </source>
</evidence>
<evidence type="ECO:0000256" key="1">
    <source>
        <dbReference type="ARBA" id="ARBA00006525"/>
    </source>
</evidence>
<dbReference type="Gene3D" id="3.40.50.450">
    <property type="match status" value="1"/>
</dbReference>
<evidence type="ECO:0000313" key="4">
    <source>
        <dbReference type="EMBL" id="KON95752.1"/>
    </source>
</evidence>
<dbReference type="AlphaFoldDB" id="A0A0D1XU30"/>
<dbReference type="SUPFAM" id="SSF102405">
    <property type="entry name" value="MCP/YpsA-like"/>
    <property type="match status" value="1"/>
</dbReference>
<evidence type="ECO:0000313" key="7">
    <source>
        <dbReference type="Proteomes" id="UP000182836"/>
    </source>
</evidence>
<reference evidence="4 6" key="1">
    <citation type="submission" date="2015-07" db="EMBL/GenBank/DDBJ databases">
        <title>Fjat-14205 dsm 2895.</title>
        <authorList>
            <person name="Liu B."/>
            <person name="Wang J."/>
            <person name="Zhu Y."/>
            <person name="Liu G."/>
            <person name="Chen Q."/>
            <person name="Chen Z."/>
            <person name="Lan J."/>
            <person name="Che J."/>
            <person name="Ge C."/>
            <person name="Shi H."/>
            <person name="Pan Z."/>
            <person name="Liu X."/>
        </authorList>
    </citation>
    <scope>NUCLEOTIDE SEQUENCE [LARGE SCALE GENOMIC DNA]</scope>
    <source>
        <strain evidence="4 6">DSM 2895</strain>
    </source>
</reference>
<proteinExistence type="inferred from homology"/>
<sequence length="371" mass="40680">MEKQAYMLLALSHINRVGRRTLRLARLLGETVDFSSCTPRDIQKMLEVTPEAAERIKNEFSLQDAVMRAQKWAAEGIDVLTQYHSEYPNLLREIPDPPEILYITGNKDLLHRPAIAVIGARRPTAYGKNVALQWARELAEQDVVIVSGMARGIDSEAHRGALAAGGATVAVLGCGVNVVYPSENRALTVEMRRKGAVLSEYPPGTEPMRGFFPERNRIISGLARGVLVVEAASRSGSLITADLAVDQGRDVFAVPGSIFSPRSAGCHWLIQQGAKLVQNIHDVLSEYPDLISDTNENTIYAGATTLPPLTSEEKSVLSVIGWDAMSYEDILCRTSFSSGYLHYLLLSLQVKQQITQLPGPAFIRLGNKKDV</sequence>
<dbReference type="Proteomes" id="UP000037269">
    <property type="component" value="Unassembled WGS sequence"/>
</dbReference>
<dbReference type="InterPro" id="IPR057666">
    <property type="entry name" value="DrpA_SLOG"/>
</dbReference>
<reference evidence="5 7" key="2">
    <citation type="submission" date="2016-10" db="EMBL/GenBank/DDBJ databases">
        <authorList>
            <person name="de Groot N.N."/>
        </authorList>
    </citation>
    <scope>NUCLEOTIDE SEQUENCE [LARGE SCALE GENOMIC DNA]</scope>
    <source>
        <strain evidence="5 7">DSM 2895</strain>
    </source>
</reference>
<dbReference type="InterPro" id="IPR041614">
    <property type="entry name" value="DprA_WH"/>
</dbReference>
<dbReference type="STRING" id="47500.AF333_09950"/>
<evidence type="ECO:0000259" key="3">
    <source>
        <dbReference type="Pfam" id="PF17782"/>
    </source>
</evidence>
<dbReference type="GeneID" id="42305523"/>
<gene>
    <name evidence="4" type="ORF">AF333_09950</name>
    <name evidence="5" type="ORF">SAMN04487909_103220</name>
</gene>
<organism evidence="4 6">
    <name type="scientific">Aneurinibacillus migulanus</name>
    <name type="common">Bacillus migulanus</name>
    <dbReference type="NCBI Taxonomy" id="47500"/>
    <lineage>
        <taxon>Bacteria</taxon>
        <taxon>Bacillati</taxon>
        <taxon>Bacillota</taxon>
        <taxon>Bacilli</taxon>
        <taxon>Bacillales</taxon>
        <taxon>Paenibacillaceae</taxon>
        <taxon>Aneurinibacillus group</taxon>
        <taxon>Aneurinibacillus</taxon>
    </lineage>
</organism>
<dbReference type="RefSeq" id="WP_043065996.1">
    <property type="nucleotide sequence ID" value="NZ_BJOA01000031.1"/>
</dbReference>
<dbReference type="Pfam" id="PF17782">
    <property type="entry name" value="WHD_DprA"/>
    <property type="match status" value="1"/>
</dbReference>
<dbReference type="OrthoDB" id="9785707at2"/>
<dbReference type="InterPro" id="IPR003488">
    <property type="entry name" value="DprA"/>
</dbReference>
<dbReference type="PANTHER" id="PTHR43022:SF1">
    <property type="entry name" value="PROTEIN SMF"/>
    <property type="match status" value="1"/>
</dbReference>
<dbReference type="EMBL" id="FNED01000003">
    <property type="protein sequence ID" value="SDI36568.1"/>
    <property type="molecule type" value="Genomic_DNA"/>
</dbReference>
<evidence type="ECO:0000313" key="5">
    <source>
        <dbReference type="EMBL" id="SDI36568.1"/>
    </source>
</evidence>
<feature type="domain" description="Smf/DprA SLOG" evidence="2">
    <location>
        <begin position="79"/>
        <end position="287"/>
    </location>
</feature>
<dbReference type="NCBIfam" id="TIGR00732">
    <property type="entry name" value="dprA"/>
    <property type="match status" value="1"/>
</dbReference>
<dbReference type="Pfam" id="PF02481">
    <property type="entry name" value="DNA_processg_A"/>
    <property type="match status" value="1"/>
</dbReference>
<comment type="similarity">
    <text evidence="1">Belongs to the DprA/Smf family.</text>
</comment>
<dbReference type="Proteomes" id="UP000182836">
    <property type="component" value="Unassembled WGS sequence"/>
</dbReference>
<accession>A0A0D1XU30</accession>
<dbReference type="GO" id="GO:0009294">
    <property type="term" value="P:DNA-mediated transformation"/>
    <property type="evidence" value="ECO:0007669"/>
    <property type="project" value="InterPro"/>
</dbReference>
<evidence type="ECO:0000313" key="6">
    <source>
        <dbReference type="Proteomes" id="UP000037269"/>
    </source>
</evidence>
<dbReference type="PATRIC" id="fig|47500.8.peg.6864"/>
<feature type="domain" description="DprA winged helix" evidence="3">
    <location>
        <begin position="304"/>
        <end position="359"/>
    </location>
</feature>
<protein>
    <submittedName>
        <fullName evidence="5">DNA processing protein</fullName>
    </submittedName>
</protein>
<keyword evidence="6" id="KW-1185">Reference proteome</keyword>
<dbReference type="EMBL" id="LGUG01000004">
    <property type="protein sequence ID" value="KON95752.1"/>
    <property type="molecule type" value="Genomic_DNA"/>
</dbReference>